<keyword evidence="1" id="KW-1133">Transmembrane helix</keyword>
<dbReference type="AlphaFoldDB" id="A0A517SFD6"/>
<dbReference type="Proteomes" id="UP000315700">
    <property type="component" value="Chromosome"/>
</dbReference>
<sequence length="152" mass="16042">MVDQAPVNRGNPAKKFGRNVSGYAHDLLTLGELQLRLFAVDLRDGSSTAGLGIGAIIAGVLAAVGAIPLIFVTMALALVEFAEWSWTAAFGVSALVGLVFGAGAAWFGWKRLLSAGKTFGRSKAEAVETMRWIKESLRPTEPDPVPGPASRF</sequence>
<evidence type="ECO:0000256" key="1">
    <source>
        <dbReference type="SAM" id="Phobius"/>
    </source>
</evidence>
<accession>A0A517SFD6</accession>
<evidence type="ECO:0008006" key="4">
    <source>
        <dbReference type="Google" id="ProtNLM"/>
    </source>
</evidence>
<feature type="transmembrane region" description="Helical" evidence="1">
    <location>
        <begin position="51"/>
        <end position="78"/>
    </location>
</feature>
<evidence type="ECO:0000313" key="3">
    <source>
        <dbReference type="Proteomes" id="UP000315700"/>
    </source>
</evidence>
<evidence type="ECO:0000313" key="2">
    <source>
        <dbReference type="EMBL" id="QDT54842.1"/>
    </source>
</evidence>
<keyword evidence="1" id="KW-0472">Membrane</keyword>
<dbReference type="EMBL" id="CP036271">
    <property type="protein sequence ID" value="QDT54842.1"/>
    <property type="molecule type" value="Genomic_DNA"/>
</dbReference>
<dbReference type="KEGG" id="ccos:Pan44_28800"/>
<keyword evidence="3" id="KW-1185">Reference proteome</keyword>
<dbReference type="InParanoid" id="A0A517SFD6"/>
<proteinExistence type="predicted"/>
<gene>
    <name evidence="2" type="ORF">Pan44_28800</name>
</gene>
<dbReference type="InterPro" id="IPR009937">
    <property type="entry name" value="Phage_holin_3_6"/>
</dbReference>
<protein>
    <recommendedName>
        <fullName evidence="4">Phage holin family protein</fullName>
    </recommendedName>
</protein>
<name>A0A517SFD6_9PLAN</name>
<dbReference type="RefSeq" id="WP_145030664.1">
    <property type="nucleotide sequence ID" value="NZ_CP036271.1"/>
</dbReference>
<keyword evidence="1" id="KW-0812">Transmembrane</keyword>
<feature type="transmembrane region" description="Helical" evidence="1">
    <location>
        <begin position="84"/>
        <end position="109"/>
    </location>
</feature>
<dbReference type="Pfam" id="PF07332">
    <property type="entry name" value="Phage_holin_3_6"/>
    <property type="match status" value="1"/>
</dbReference>
<organism evidence="2 3">
    <name type="scientific">Caulifigura coniformis</name>
    <dbReference type="NCBI Taxonomy" id="2527983"/>
    <lineage>
        <taxon>Bacteria</taxon>
        <taxon>Pseudomonadati</taxon>
        <taxon>Planctomycetota</taxon>
        <taxon>Planctomycetia</taxon>
        <taxon>Planctomycetales</taxon>
        <taxon>Planctomycetaceae</taxon>
        <taxon>Caulifigura</taxon>
    </lineage>
</organism>
<reference evidence="2 3" key="1">
    <citation type="submission" date="2019-02" db="EMBL/GenBank/DDBJ databases">
        <title>Deep-cultivation of Planctomycetes and their phenomic and genomic characterization uncovers novel biology.</title>
        <authorList>
            <person name="Wiegand S."/>
            <person name="Jogler M."/>
            <person name="Boedeker C."/>
            <person name="Pinto D."/>
            <person name="Vollmers J."/>
            <person name="Rivas-Marin E."/>
            <person name="Kohn T."/>
            <person name="Peeters S.H."/>
            <person name="Heuer A."/>
            <person name="Rast P."/>
            <person name="Oberbeckmann S."/>
            <person name="Bunk B."/>
            <person name="Jeske O."/>
            <person name="Meyerdierks A."/>
            <person name="Storesund J.E."/>
            <person name="Kallscheuer N."/>
            <person name="Luecker S."/>
            <person name="Lage O.M."/>
            <person name="Pohl T."/>
            <person name="Merkel B.J."/>
            <person name="Hornburger P."/>
            <person name="Mueller R.-W."/>
            <person name="Bruemmer F."/>
            <person name="Labrenz M."/>
            <person name="Spormann A.M."/>
            <person name="Op den Camp H."/>
            <person name="Overmann J."/>
            <person name="Amann R."/>
            <person name="Jetten M.S.M."/>
            <person name="Mascher T."/>
            <person name="Medema M.H."/>
            <person name="Devos D.P."/>
            <person name="Kaster A.-K."/>
            <person name="Ovreas L."/>
            <person name="Rohde M."/>
            <person name="Galperin M.Y."/>
            <person name="Jogler C."/>
        </authorList>
    </citation>
    <scope>NUCLEOTIDE SEQUENCE [LARGE SCALE GENOMIC DNA]</scope>
    <source>
        <strain evidence="2 3">Pan44</strain>
    </source>
</reference>